<feature type="non-terminal residue" evidence="2">
    <location>
        <position position="35"/>
    </location>
</feature>
<proteinExistence type="predicted"/>
<evidence type="ECO:0000313" key="2">
    <source>
        <dbReference type="EMBL" id="CAF1683978.1"/>
    </source>
</evidence>
<accession>A0A816H5L3</accession>
<dbReference type="EMBL" id="CAJNOR010016032">
    <property type="protein sequence ID" value="CAF1683978.1"/>
    <property type="molecule type" value="Genomic_DNA"/>
</dbReference>
<sequence>MSDSESEVKLDEKDAEDVEEQSLHELSATSSDQDH</sequence>
<dbReference type="AlphaFoldDB" id="A0A816H5L3"/>
<name>A0A816H5L3_ADIRI</name>
<organism evidence="2 3">
    <name type="scientific">Adineta ricciae</name>
    <name type="common">Rotifer</name>
    <dbReference type="NCBI Taxonomy" id="249248"/>
    <lineage>
        <taxon>Eukaryota</taxon>
        <taxon>Metazoa</taxon>
        <taxon>Spiralia</taxon>
        <taxon>Gnathifera</taxon>
        <taxon>Rotifera</taxon>
        <taxon>Eurotatoria</taxon>
        <taxon>Bdelloidea</taxon>
        <taxon>Adinetida</taxon>
        <taxon>Adinetidae</taxon>
        <taxon>Adineta</taxon>
    </lineage>
</organism>
<evidence type="ECO:0000313" key="3">
    <source>
        <dbReference type="Proteomes" id="UP000663828"/>
    </source>
</evidence>
<feature type="region of interest" description="Disordered" evidence="1">
    <location>
        <begin position="1"/>
        <end position="35"/>
    </location>
</feature>
<gene>
    <name evidence="2" type="ORF">XAT740_LOCUS61345</name>
</gene>
<keyword evidence="3" id="KW-1185">Reference proteome</keyword>
<feature type="compositionally biased region" description="Basic and acidic residues" evidence="1">
    <location>
        <begin position="1"/>
        <end position="12"/>
    </location>
</feature>
<evidence type="ECO:0000256" key="1">
    <source>
        <dbReference type="SAM" id="MobiDB-lite"/>
    </source>
</evidence>
<protein>
    <submittedName>
        <fullName evidence="2">Uncharacterized protein</fullName>
    </submittedName>
</protein>
<comment type="caution">
    <text evidence="2">The sequence shown here is derived from an EMBL/GenBank/DDBJ whole genome shotgun (WGS) entry which is preliminary data.</text>
</comment>
<dbReference type="Proteomes" id="UP000663828">
    <property type="component" value="Unassembled WGS sequence"/>
</dbReference>
<reference evidence="2" key="1">
    <citation type="submission" date="2021-02" db="EMBL/GenBank/DDBJ databases">
        <authorList>
            <person name="Nowell W R."/>
        </authorList>
    </citation>
    <scope>NUCLEOTIDE SEQUENCE</scope>
</reference>